<dbReference type="AlphaFoldDB" id="A0A8T2PN61"/>
<gene>
    <name evidence="1" type="ORF">JZ751_020876</name>
</gene>
<protein>
    <submittedName>
        <fullName evidence="1">Uncharacterized protein</fullName>
    </submittedName>
</protein>
<evidence type="ECO:0000313" key="1">
    <source>
        <dbReference type="EMBL" id="KAG9352462.1"/>
    </source>
</evidence>
<accession>A0A8T2PN61</accession>
<sequence>MELSGSHRTAEETEQCDFLEPLGGGEFAEHFHEMGGILFIYNLSKSSKHLEVKEAALFTLGGLAENSGA</sequence>
<dbReference type="OrthoDB" id="608866at2759"/>
<comment type="caution">
    <text evidence="1">The sequence shown here is derived from an EMBL/GenBank/DDBJ whole genome shotgun (WGS) entry which is preliminary data.</text>
</comment>
<dbReference type="EMBL" id="JAFBMS010000005">
    <property type="protein sequence ID" value="KAG9352462.1"/>
    <property type="molecule type" value="Genomic_DNA"/>
</dbReference>
<dbReference type="PANTHER" id="PTHR14014">
    <property type="entry name" value="TELOMERE REPEATS-BINDING BOUQUET FORMATION PROTEIN 1"/>
    <property type="match status" value="1"/>
</dbReference>
<dbReference type="Proteomes" id="UP000824540">
    <property type="component" value="Unassembled WGS sequence"/>
</dbReference>
<organism evidence="1 2">
    <name type="scientific">Albula glossodonta</name>
    <name type="common">roundjaw bonefish</name>
    <dbReference type="NCBI Taxonomy" id="121402"/>
    <lineage>
        <taxon>Eukaryota</taxon>
        <taxon>Metazoa</taxon>
        <taxon>Chordata</taxon>
        <taxon>Craniata</taxon>
        <taxon>Vertebrata</taxon>
        <taxon>Euteleostomi</taxon>
        <taxon>Actinopterygii</taxon>
        <taxon>Neopterygii</taxon>
        <taxon>Teleostei</taxon>
        <taxon>Albuliformes</taxon>
        <taxon>Albulidae</taxon>
        <taxon>Albula</taxon>
    </lineage>
</organism>
<reference evidence="1" key="1">
    <citation type="thesis" date="2021" institute="BYU ScholarsArchive" country="Provo, UT, USA">
        <title>Applications of and Algorithms for Genome Assembly and Genomic Analyses with an Emphasis on Marine Teleosts.</title>
        <authorList>
            <person name="Pickett B.D."/>
        </authorList>
    </citation>
    <scope>NUCLEOTIDE SEQUENCE</scope>
    <source>
        <strain evidence="1">HI-2016</strain>
    </source>
</reference>
<dbReference type="GO" id="GO:0007129">
    <property type="term" value="P:homologous chromosome pairing at meiosis"/>
    <property type="evidence" value="ECO:0007669"/>
    <property type="project" value="TreeGrafter"/>
</dbReference>
<name>A0A8T2PN61_9TELE</name>
<dbReference type="InterPro" id="IPR042359">
    <property type="entry name" value="TERB1"/>
</dbReference>
<evidence type="ECO:0000313" key="2">
    <source>
        <dbReference type="Proteomes" id="UP000824540"/>
    </source>
</evidence>
<keyword evidence="2" id="KW-1185">Reference proteome</keyword>
<proteinExistence type="predicted"/>
<dbReference type="PANTHER" id="PTHR14014:SF0">
    <property type="entry name" value="TELOMERE REPEATS-BINDING BOUQUET FORMATION PROTEIN 1"/>
    <property type="match status" value="1"/>
</dbReference>
<dbReference type="GO" id="GO:0070197">
    <property type="term" value="P:meiotic attachment of telomere to nuclear envelope"/>
    <property type="evidence" value="ECO:0007669"/>
    <property type="project" value="InterPro"/>
</dbReference>